<dbReference type="WBParaSite" id="SMUV_0000561901-mRNA-1">
    <property type="protein sequence ID" value="SMUV_0000561901-mRNA-1"/>
    <property type="gene ID" value="SMUV_0000561901"/>
</dbReference>
<reference evidence="3" key="1">
    <citation type="submission" date="2017-02" db="UniProtKB">
        <authorList>
            <consortium name="WormBaseParasite"/>
        </authorList>
    </citation>
    <scope>IDENTIFICATION</scope>
</reference>
<evidence type="ECO:0000313" key="2">
    <source>
        <dbReference type="Proteomes" id="UP000046393"/>
    </source>
</evidence>
<dbReference type="AlphaFoldDB" id="A0A0N5AM28"/>
<organism evidence="2 3">
    <name type="scientific">Syphacia muris</name>
    <dbReference type="NCBI Taxonomy" id="451379"/>
    <lineage>
        <taxon>Eukaryota</taxon>
        <taxon>Metazoa</taxon>
        <taxon>Ecdysozoa</taxon>
        <taxon>Nematoda</taxon>
        <taxon>Chromadorea</taxon>
        <taxon>Rhabditida</taxon>
        <taxon>Spirurina</taxon>
        <taxon>Oxyuridomorpha</taxon>
        <taxon>Oxyuroidea</taxon>
        <taxon>Oxyuridae</taxon>
        <taxon>Syphacia</taxon>
    </lineage>
</organism>
<accession>A0A0N5AM28</accession>
<evidence type="ECO:0000256" key="1">
    <source>
        <dbReference type="SAM" id="Phobius"/>
    </source>
</evidence>
<keyword evidence="1" id="KW-0812">Transmembrane</keyword>
<keyword evidence="1" id="KW-1133">Transmembrane helix</keyword>
<feature type="transmembrane region" description="Helical" evidence="1">
    <location>
        <begin position="28"/>
        <end position="47"/>
    </location>
</feature>
<protein>
    <submittedName>
        <fullName evidence="3">Secreted peptide</fullName>
    </submittedName>
</protein>
<feature type="transmembrane region" description="Helical" evidence="1">
    <location>
        <begin position="59"/>
        <end position="76"/>
    </location>
</feature>
<dbReference type="Proteomes" id="UP000046393">
    <property type="component" value="Unplaced"/>
</dbReference>
<keyword evidence="2" id="KW-1185">Reference proteome</keyword>
<proteinExistence type="predicted"/>
<name>A0A0N5AM28_9BILA</name>
<keyword evidence="1" id="KW-0472">Membrane</keyword>
<sequence length="78" mass="8444">MMYRPVVAVIVATAAAVSLKKDSLVGCFAALLLLPTAAAAAAGCDWLTVYMRFCMHMQIHTTAAYIFIFVVEVFTVDL</sequence>
<evidence type="ECO:0000313" key="3">
    <source>
        <dbReference type="WBParaSite" id="SMUV_0000561901-mRNA-1"/>
    </source>
</evidence>